<dbReference type="Proteomes" id="UP000078348">
    <property type="component" value="Unassembled WGS sequence"/>
</dbReference>
<keyword evidence="3" id="KW-0479">Metal-binding</keyword>
<dbReference type="SUPFAM" id="SSF53300">
    <property type="entry name" value="vWA-like"/>
    <property type="match status" value="1"/>
</dbReference>
<keyword evidence="7" id="KW-0805">Transcription regulation</keyword>
<organism evidence="12 13">
    <name type="scientific">Blastocystis sp. subtype 1 (strain ATCC 50177 / NandII)</name>
    <dbReference type="NCBI Taxonomy" id="478820"/>
    <lineage>
        <taxon>Eukaryota</taxon>
        <taxon>Sar</taxon>
        <taxon>Stramenopiles</taxon>
        <taxon>Bigyra</taxon>
        <taxon>Opalozoa</taxon>
        <taxon>Opalinata</taxon>
        <taxon>Blastocystidae</taxon>
        <taxon>Blastocystis</taxon>
    </lineage>
</organism>
<keyword evidence="13" id="KW-1185">Reference proteome</keyword>
<comment type="caution">
    <text evidence="12">The sequence shown here is derived from an EMBL/GenBank/DDBJ whole genome shotgun (WGS) entry which is preliminary data.</text>
</comment>
<evidence type="ECO:0000313" key="12">
    <source>
        <dbReference type="EMBL" id="OAO17187.1"/>
    </source>
</evidence>
<evidence type="ECO:0000256" key="9">
    <source>
        <dbReference type="ARBA" id="ARBA00023204"/>
    </source>
</evidence>
<protein>
    <submittedName>
        <fullName evidence="12">General transcription factor IIH</fullName>
    </submittedName>
</protein>
<dbReference type="STRING" id="478820.A0A196SLV1"/>
<dbReference type="PANTHER" id="PTHR12695:SF2">
    <property type="entry name" value="GENERAL TRANSCRIPTION FACTOR IIH SUBUNIT 2-RELATED"/>
    <property type="match status" value="1"/>
</dbReference>
<dbReference type="Gene3D" id="3.40.50.410">
    <property type="entry name" value="von Willebrand factor, type A domain"/>
    <property type="match status" value="1"/>
</dbReference>
<name>A0A196SLV1_BLAHN</name>
<keyword evidence="4" id="KW-0227">DNA damage</keyword>
<dbReference type="PANTHER" id="PTHR12695">
    <property type="entry name" value="GENERAL TRANSCRIPTION FACTOR IIH SUBUNIT 2"/>
    <property type="match status" value="1"/>
</dbReference>
<evidence type="ECO:0000256" key="1">
    <source>
        <dbReference type="ARBA" id="ARBA00004123"/>
    </source>
</evidence>
<feature type="domain" description="VWFA" evidence="11">
    <location>
        <begin position="64"/>
        <end position="245"/>
    </location>
</feature>
<gene>
    <name evidence="12" type="ORF">AV274_1074</name>
</gene>
<dbReference type="EMBL" id="LXWW01000043">
    <property type="protein sequence ID" value="OAO17187.1"/>
    <property type="molecule type" value="Genomic_DNA"/>
</dbReference>
<dbReference type="PROSITE" id="PS50234">
    <property type="entry name" value="VWFA"/>
    <property type="match status" value="1"/>
</dbReference>
<dbReference type="Pfam" id="PF04056">
    <property type="entry name" value="Ssl1"/>
    <property type="match status" value="1"/>
</dbReference>
<dbReference type="Gene3D" id="3.30.40.10">
    <property type="entry name" value="Zinc/RING finger domain, C3HC4 (zinc finger)"/>
    <property type="match status" value="1"/>
</dbReference>
<keyword evidence="10" id="KW-0539">Nucleus</keyword>
<evidence type="ECO:0000259" key="11">
    <source>
        <dbReference type="PROSITE" id="PS50234"/>
    </source>
</evidence>
<evidence type="ECO:0000256" key="7">
    <source>
        <dbReference type="ARBA" id="ARBA00023015"/>
    </source>
</evidence>
<evidence type="ECO:0000256" key="3">
    <source>
        <dbReference type="ARBA" id="ARBA00022723"/>
    </source>
</evidence>
<dbReference type="InterPro" id="IPR036465">
    <property type="entry name" value="vWFA_dom_sf"/>
</dbReference>
<accession>A0A196SLV1</accession>
<keyword evidence="8" id="KW-0804">Transcription</keyword>
<proteinExistence type="inferred from homology"/>
<dbReference type="GO" id="GO:0006289">
    <property type="term" value="P:nucleotide-excision repair"/>
    <property type="evidence" value="ECO:0007669"/>
    <property type="project" value="InterPro"/>
</dbReference>
<sequence length="381" mass="44008">MQEEKEEEIVDLPWERVYEYTWEDSDSDDNTEVKKRGSTEYYENLRKEREERIDFSAKRCIFRNLVIILDLSYTMSEADFKPSRLEVVVAQLKLFIRDFLNHNALSFISIVVSHDKKAFLLSPLSKHASDHLRVLDNLQSSGGFSFQSSLEMAMNTMRMSNPQYSKEIVCIVSALSTFDPGDIFTTFEHIQKERIKCSVLSLSGEVFVYKKLCTLSAGTFCVPIAPQQIQHFLQKQIQPPLVESVQAPEAVPTVKREMGDLYRVGFPLPHICCCHLRFCNRYYQCPHCYCYVCELPIKCPVCSLLLLDYTNLTRSYHYLVPPTNFIECRNESKSDLHCYGCFEPIGEGAVYLQCPKCRRVFCQSCDAFIHDSIFHCPGCLE</sequence>
<evidence type="ECO:0000256" key="6">
    <source>
        <dbReference type="ARBA" id="ARBA00022833"/>
    </source>
</evidence>
<dbReference type="GO" id="GO:0000439">
    <property type="term" value="C:transcription factor TFIIH core complex"/>
    <property type="evidence" value="ECO:0007669"/>
    <property type="project" value="InterPro"/>
</dbReference>
<comment type="similarity">
    <text evidence="2">Belongs to the GTF2H2 family.</text>
</comment>
<dbReference type="OrthoDB" id="284275at2759"/>
<evidence type="ECO:0000256" key="10">
    <source>
        <dbReference type="ARBA" id="ARBA00023242"/>
    </source>
</evidence>
<dbReference type="GO" id="GO:0006351">
    <property type="term" value="P:DNA-templated transcription"/>
    <property type="evidence" value="ECO:0007669"/>
    <property type="project" value="InterPro"/>
</dbReference>
<dbReference type="InterPro" id="IPR004595">
    <property type="entry name" value="TFIIH_C1-like_dom"/>
</dbReference>
<keyword evidence="6" id="KW-0862">Zinc</keyword>
<dbReference type="InterPro" id="IPR012170">
    <property type="entry name" value="TFIIH_SSL1/p44"/>
</dbReference>
<dbReference type="GO" id="GO:0005675">
    <property type="term" value="C:transcription factor TFIIH holo complex"/>
    <property type="evidence" value="ECO:0007669"/>
    <property type="project" value="TreeGrafter"/>
</dbReference>
<reference evidence="12 13" key="1">
    <citation type="submission" date="2016-05" db="EMBL/GenBank/DDBJ databases">
        <title>Nuclear genome of Blastocystis sp. subtype 1 NandII.</title>
        <authorList>
            <person name="Gentekaki E."/>
            <person name="Curtis B."/>
            <person name="Stairs C."/>
            <person name="Eme L."/>
            <person name="Herman E."/>
            <person name="Klimes V."/>
            <person name="Arias M.C."/>
            <person name="Elias M."/>
            <person name="Hilliou F."/>
            <person name="Klute M."/>
            <person name="Malik S.-B."/>
            <person name="Pightling A."/>
            <person name="Rachubinski R."/>
            <person name="Salas D."/>
            <person name="Schlacht A."/>
            <person name="Suga H."/>
            <person name="Archibald J."/>
            <person name="Ball S.G."/>
            <person name="Clark G."/>
            <person name="Dacks J."/>
            <person name="Van Der Giezen M."/>
            <person name="Tsaousis A."/>
            <person name="Roger A."/>
        </authorList>
    </citation>
    <scope>NUCLEOTIDE SEQUENCE [LARGE SCALE GENOMIC DNA]</scope>
    <source>
        <strain evidence="13">ATCC 50177 / NandII</strain>
    </source>
</reference>
<dbReference type="InterPro" id="IPR013087">
    <property type="entry name" value="Znf_C2H2_type"/>
</dbReference>
<dbReference type="InterPro" id="IPR013083">
    <property type="entry name" value="Znf_RING/FYVE/PHD"/>
</dbReference>
<dbReference type="AlphaFoldDB" id="A0A196SLV1"/>
<dbReference type="InterPro" id="IPR007198">
    <property type="entry name" value="Ssl1-like"/>
</dbReference>
<evidence type="ECO:0000256" key="4">
    <source>
        <dbReference type="ARBA" id="ARBA00022763"/>
    </source>
</evidence>
<evidence type="ECO:0000256" key="5">
    <source>
        <dbReference type="ARBA" id="ARBA00022771"/>
    </source>
</evidence>
<dbReference type="SMART" id="SM01047">
    <property type="entry name" value="C1_4"/>
    <property type="match status" value="1"/>
</dbReference>
<dbReference type="InterPro" id="IPR002035">
    <property type="entry name" value="VWF_A"/>
</dbReference>
<evidence type="ECO:0000256" key="8">
    <source>
        <dbReference type="ARBA" id="ARBA00023163"/>
    </source>
</evidence>
<dbReference type="InterPro" id="IPR046349">
    <property type="entry name" value="C1-like_sf"/>
</dbReference>
<dbReference type="GO" id="GO:0008270">
    <property type="term" value="F:zinc ion binding"/>
    <property type="evidence" value="ECO:0007669"/>
    <property type="project" value="UniProtKB-KW"/>
</dbReference>
<dbReference type="SUPFAM" id="SSF57889">
    <property type="entry name" value="Cysteine-rich domain"/>
    <property type="match status" value="1"/>
</dbReference>
<dbReference type="SMART" id="SM00327">
    <property type="entry name" value="VWA"/>
    <property type="match status" value="1"/>
</dbReference>
<evidence type="ECO:0000256" key="2">
    <source>
        <dbReference type="ARBA" id="ARBA00006092"/>
    </source>
</evidence>
<comment type="subcellular location">
    <subcellularLocation>
        <location evidence="1">Nucleus</location>
    </subcellularLocation>
</comment>
<dbReference type="NCBIfam" id="TIGR00622">
    <property type="entry name" value="ssl1"/>
    <property type="match status" value="1"/>
</dbReference>
<dbReference type="GO" id="GO:0006357">
    <property type="term" value="P:regulation of transcription by RNA polymerase II"/>
    <property type="evidence" value="ECO:0007669"/>
    <property type="project" value="TreeGrafter"/>
</dbReference>
<evidence type="ECO:0000313" key="13">
    <source>
        <dbReference type="Proteomes" id="UP000078348"/>
    </source>
</evidence>
<keyword evidence="5" id="KW-0863">Zinc-finger</keyword>
<dbReference type="PROSITE" id="PS00028">
    <property type="entry name" value="ZINC_FINGER_C2H2_1"/>
    <property type="match status" value="1"/>
</dbReference>
<keyword evidence="9" id="KW-0234">DNA repair</keyword>